<keyword evidence="4 7" id="KW-1133">Transmembrane helix</keyword>
<evidence type="ECO:0000256" key="3">
    <source>
        <dbReference type="ARBA" id="ARBA00022692"/>
    </source>
</evidence>
<evidence type="ECO:0000256" key="5">
    <source>
        <dbReference type="ARBA" id="ARBA00023136"/>
    </source>
</evidence>
<name>A0ABT5JHZ9_RHOTP</name>
<feature type="transmembrane region" description="Helical" evidence="7">
    <location>
        <begin position="189"/>
        <end position="213"/>
    </location>
</feature>
<gene>
    <name evidence="9" type="ORF">PQJ73_25895</name>
</gene>
<dbReference type="SUPFAM" id="SSF90123">
    <property type="entry name" value="ABC transporter transmembrane region"/>
    <property type="match status" value="1"/>
</dbReference>
<accession>A0ABT5JHZ9</accession>
<reference evidence="9" key="1">
    <citation type="journal article" date="2023" name="Microbiol Resour">
        <title>Genome Sequences of Rhodoplanes serenus and Two Thermotolerant Strains, Rhodoplanes tepidamans and 'Rhodoplanes cryptolactis,' Further Refine the Genus.</title>
        <authorList>
            <person name="Rayyan A.A."/>
            <person name="Kyndt J.A."/>
        </authorList>
    </citation>
    <scope>NUCLEOTIDE SEQUENCE</scope>
    <source>
        <strain evidence="9">DSM 9987</strain>
    </source>
</reference>
<keyword evidence="3 7" id="KW-0812">Transmembrane</keyword>
<dbReference type="EMBL" id="JAQQLI010000061">
    <property type="protein sequence ID" value="MDC7789128.1"/>
    <property type="molecule type" value="Genomic_DNA"/>
</dbReference>
<organism evidence="9 10">
    <name type="scientific">Rhodoplanes tepidamans</name>
    <name type="common">Rhodoplanes cryptolactis</name>
    <dbReference type="NCBI Taxonomy" id="200616"/>
    <lineage>
        <taxon>Bacteria</taxon>
        <taxon>Pseudomonadati</taxon>
        <taxon>Pseudomonadota</taxon>
        <taxon>Alphaproteobacteria</taxon>
        <taxon>Hyphomicrobiales</taxon>
        <taxon>Nitrobacteraceae</taxon>
        <taxon>Rhodoplanes</taxon>
    </lineage>
</organism>
<dbReference type="PANTHER" id="PTHR11384">
    <property type="entry name" value="ATP-BINDING CASSETTE, SUB-FAMILY D MEMBER"/>
    <property type="match status" value="1"/>
</dbReference>
<dbReference type="Proteomes" id="UP001165652">
    <property type="component" value="Unassembled WGS sequence"/>
</dbReference>
<feature type="compositionally biased region" description="Basic and acidic residues" evidence="6">
    <location>
        <begin position="384"/>
        <end position="396"/>
    </location>
</feature>
<evidence type="ECO:0000256" key="1">
    <source>
        <dbReference type="ARBA" id="ARBA00004651"/>
    </source>
</evidence>
<dbReference type="Gene3D" id="1.20.1560.10">
    <property type="entry name" value="ABC transporter type 1, transmembrane domain"/>
    <property type="match status" value="1"/>
</dbReference>
<protein>
    <submittedName>
        <fullName evidence="9">SbmA/BacA-like family transporter</fullName>
    </submittedName>
</protein>
<feature type="compositionally biased region" description="Basic and acidic residues" evidence="6">
    <location>
        <begin position="363"/>
        <end position="373"/>
    </location>
</feature>
<evidence type="ECO:0000259" key="8">
    <source>
        <dbReference type="Pfam" id="PF06472"/>
    </source>
</evidence>
<evidence type="ECO:0000313" key="9">
    <source>
        <dbReference type="EMBL" id="MDC7789128.1"/>
    </source>
</evidence>
<sequence length="396" mass="44219">MSQPNGADGRRRSLFGRYWASASGFWKGRSARVSWPLTVGLVFVVLSQITVQYQLNYWNRDFFNALERRDAAALWTQAGLFAPLALLSIGLAVGSVWTRMTTQRKWREWLTRHLVVLWVDERRYQRLGSVDGEHQNAEYRISFDARIATDAPIDMANGLLNAVVTALVFINVLWTVGGDFHLRLAGHVVTIHAYLVVAVIAYTLIFTTAMAFVGRKLTPVIQAENQAEAELRAATNEIRELGERVPPAALDVTDLKGVRVALGQVLKRWRDLCWQLMGTTMVSHTDGLLAPVCAWLLCAPKFLAGEMSLGELTQAAAAFVSVQLAFNWFVDNYHRVAEWRSSVNRVATLLHALDDADGLPTRRAIEPDPDRVIRPQRSASPEPGRPRVDDGATKAF</sequence>
<keyword evidence="5 7" id="KW-0472">Membrane</keyword>
<dbReference type="InterPro" id="IPR011527">
    <property type="entry name" value="ABC1_TM_dom"/>
</dbReference>
<dbReference type="InterPro" id="IPR050835">
    <property type="entry name" value="ABC_transporter_sub-D"/>
</dbReference>
<proteinExistence type="predicted"/>
<comment type="caution">
    <text evidence="9">The sequence shown here is derived from an EMBL/GenBank/DDBJ whole genome shotgun (WGS) entry which is preliminary data.</text>
</comment>
<feature type="domain" description="ABC transmembrane type-1" evidence="8">
    <location>
        <begin position="37"/>
        <end position="245"/>
    </location>
</feature>
<evidence type="ECO:0000256" key="7">
    <source>
        <dbReference type="SAM" id="Phobius"/>
    </source>
</evidence>
<dbReference type="PANTHER" id="PTHR11384:SF59">
    <property type="entry name" value="LYSOSOMAL COBALAMIN TRANSPORTER ABCD4"/>
    <property type="match status" value="1"/>
</dbReference>
<feature type="region of interest" description="Disordered" evidence="6">
    <location>
        <begin position="360"/>
        <end position="396"/>
    </location>
</feature>
<feature type="transmembrane region" description="Helical" evidence="7">
    <location>
        <begin position="33"/>
        <end position="55"/>
    </location>
</feature>
<evidence type="ECO:0000256" key="2">
    <source>
        <dbReference type="ARBA" id="ARBA00022448"/>
    </source>
</evidence>
<evidence type="ECO:0000313" key="10">
    <source>
        <dbReference type="Proteomes" id="UP001165652"/>
    </source>
</evidence>
<dbReference type="Pfam" id="PF06472">
    <property type="entry name" value="ABC_membrane_2"/>
    <property type="match status" value="1"/>
</dbReference>
<dbReference type="InterPro" id="IPR036640">
    <property type="entry name" value="ABC1_TM_sf"/>
</dbReference>
<feature type="transmembrane region" description="Helical" evidence="7">
    <location>
        <begin position="159"/>
        <end position="177"/>
    </location>
</feature>
<comment type="subcellular location">
    <subcellularLocation>
        <location evidence="1">Cell membrane</location>
        <topology evidence="1">Multi-pass membrane protein</topology>
    </subcellularLocation>
</comment>
<evidence type="ECO:0000256" key="6">
    <source>
        <dbReference type="SAM" id="MobiDB-lite"/>
    </source>
</evidence>
<reference evidence="9" key="2">
    <citation type="submission" date="2023-02" db="EMBL/GenBank/DDBJ databases">
        <authorList>
            <person name="Rayyan A."/>
            <person name="Meyer T."/>
            <person name="Kyndt J.A."/>
        </authorList>
    </citation>
    <scope>NUCLEOTIDE SEQUENCE</scope>
    <source>
        <strain evidence="9">DSM 9987</strain>
    </source>
</reference>
<keyword evidence="10" id="KW-1185">Reference proteome</keyword>
<feature type="transmembrane region" description="Helical" evidence="7">
    <location>
        <begin position="75"/>
        <end position="97"/>
    </location>
</feature>
<evidence type="ECO:0000256" key="4">
    <source>
        <dbReference type="ARBA" id="ARBA00022989"/>
    </source>
</evidence>
<keyword evidence="2" id="KW-0813">Transport</keyword>
<dbReference type="RefSeq" id="WP_272779958.1">
    <property type="nucleotide sequence ID" value="NZ_JAQQLI010000061.1"/>
</dbReference>